<reference evidence="1 2" key="1">
    <citation type="submission" date="2019-07" db="EMBL/GenBank/DDBJ databases">
        <title>Rapid identification of Enteric Bacteria from Whole Genome Sequences (WGS) using Average Nucleotide Identity (ANI).</title>
        <authorList>
            <person name="Lane C."/>
        </authorList>
    </citation>
    <scope>NUCLEOTIDE SEQUENCE [LARGE SCALE GENOMIC DNA]</scope>
    <source>
        <strain evidence="1 2">2016D-0084</strain>
    </source>
</reference>
<evidence type="ECO:0000313" key="1">
    <source>
        <dbReference type="EMBL" id="TXE89037.1"/>
    </source>
</evidence>
<dbReference type="RefSeq" id="WP_147555306.1">
    <property type="nucleotide sequence ID" value="NZ_VOWJ01000016.1"/>
</dbReference>
<proteinExistence type="predicted"/>
<dbReference type="AlphaFoldDB" id="A0A5C7DWV7"/>
<dbReference type="GO" id="GO:0005886">
    <property type="term" value="C:plasma membrane"/>
    <property type="evidence" value="ECO:0007669"/>
    <property type="project" value="UniProtKB-SubCell"/>
</dbReference>
<organism evidence="1 2">
    <name type="scientific">Campylobacter volucris</name>
    <dbReference type="NCBI Taxonomy" id="1031542"/>
    <lineage>
        <taxon>Bacteria</taxon>
        <taxon>Pseudomonadati</taxon>
        <taxon>Campylobacterota</taxon>
        <taxon>Epsilonproteobacteria</taxon>
        <taxon>Campylobacterales</taxon>
        <taxon>Campylobacteraceae</taxon>
        <taxon>Campylobacter</taxon>
    </lineage>
</organism>
<dbReference type="GO" id="GO:0009425">
    <property type="term" value="C:bacterial-type flagellum basal body"/>
    <property type="evidence" value="ECO:0007669"/>
    <property type="project" value="InterPro"/>
</dbReference>
<protein>
    <recommendedName>
        <fullName evidence="3">Flagellar protein FliL</fullName>
    </recommendedName>
</protein>
<dbReference type="GO" id="GO:0006935">
    <property type="term" value="P:chemotaxis"/>
    <property type="evidence" value="ECO:0007669"/>
    <property type="project" value="UniProtKB-KW"/>
</dbReference>
<dbReference type="GO" id="GO:0071973">
    <property type="term" value="P:bacterial-type flagellum-dependent cell motility"/>
    <property type="evidence" value="ECO:0007669"/>
    <property type="project" value="InterPro"/>
</dbReference>
<comment type="caution">
    <text evidence="1">The sequence shown here is derived from an EMBL/GenBank/DDBJ whole genome shotgun (WGS) entry which is preliminary data.</text>
</comment>
<dbReference type="Proteomes" id="UP000321629">
    <property type="component" value="Unassembled WGS sequence"/>
</dbReference>
<gene>
    <name evidence="1" type="ORF">FPD38_02955</name>
</gene>
<evidence type="ECO:0008006" key="3">
    <source>
        <dbReference type="Google" id="ProtNLM"/>
    </source>
</evidence>
<accession>A0A5C7DWV7</accession>
<evidence type="ECO:0000313" key="2">
    <source>
        <dbReference type="Proteomes" id="UP000321629"/>
    </source>
</evidence>
<name>A0A5C7DWV7_9BACT</name>
<dbReference type="EMBL" id="VOWJ01000016">
    <property type="protein sequence ID" value="TXE89037.1"/>
    <property type="molecule type" value="Genomic_DNA"/>
</dbReference>
<sequence>MKWIIFSFVIVANIFANTLSIENFKTDLYSKTGNNILKTIELNLEFEGENLEEKKIVDALNTIISSYFYEDLFTEIGKTNFKETLLKFSNKKYKTQIKNIYILKVNSVKEFDVEELKKFLQELDSKEEKITKSQNLVKEEKSIKEEKPIREEYNSTKIQDLNTSGEEINSDFNTTIDKEANISKEAMDMILKTMENSQMQMLAPSKNEELFKELPF</sequence>